<protein>
    <recommendedName>
        <fullName evidence="3">Sialidase domain-containing protein</fullName>
    </recommendedName>
</protein>
<evidence type="ECO:0000256" key="1">
    <source>
        <dbReference type="SAM" id="MobiDB-lite"/>
    </source>
</evidence>
<dbReference type="PANTHER" id="PTHR43752:SF2">
    <property type="entry name" value="BNR_ASP-BOX REPEAT FAMILY PROTEIN"/>
    <property type="match status" value="1"/>
</dbReference>
<keyword evidence="5" id="KW-1185">Reference proteome</keyword>
<feature type="compositionally biased region" description="Acidic residues" evidence="1">
    <location>
        <begin position="84"/>
        <end position="95"/>
    </location>
</feature>
<dbReference type="OrthoDB" id="504663at2759"/>
<dbReference type="PANTHER" id="PTHR43752">
    <property type="entry name" value="BNR/ASP-BOX REPEAT FAMILY PROTEIN"/>
    <property type="match status" value="1"/>
</dbReference>
<dbReference type="EMBL" id="BNJQ01000003">
    <property type="protein sequence ID" value="GHP02474.1"/>
    <property type="molecule type" value="Genomic_DNA"/>
</dbReference>
<accession>A0A830H608</accession>
<keyword evidence="2" id="KW-0812">Transmembrane</keyword>
<sequence>MPAHSPAFLRGRSLLNPRRLIVLLLFLFAATNLTLVINHTHGLGAHGGPGEERISASTEEGQEEDAGPKSLARHDGVTSASGGDVEEDEEDEASDAQEQQQQEQQEDDSSDQDGEGFIRAVPEEAMRPGGSEAKAYQHASAKARGCPHVRRSSHFRVKRTWLYRQPDAATVAKDPEAAPPRYAHMAMVEVLGNGTLVAAWQTSDTREGERDQHFVLCGNLPADNSFGDGGGEPRGGPELGVAPGVAPGKPAEGCHRLKHVGGRGAAIWGPVLYAEPFAKGTRIYDDTSPRETKRLWLFFSESGRSSPCPGRPMEWAPGGDIRATTYDTATRTWSEPRTLLSQSTDGGIPKVTANKPCVLSTGEWLLPFWRERSMLSTKGPECDRQRGRESAGVLISTDGGDTWKYNEPIVAKGTWLIENAIAEGKEPGSAVMVFRTQAGVVYITTSASRGESWTRPRPLTVPNPNSKIDMIRLRPSGDLLLAYNDHKRPMLMRRPISGEWGGIPPDMDKMDKMPIVGECKKCRSHLRLAISRDGGASFQRVASLEEEVDSPHELRISYPTLAQRGCDVFVAYSKLYTRQDLVAQEEERERKGIKVRMSRDNDVPRVFRANQGIVLAKVTIPT</sequence>
<feature type="domain" description="Sialidase" evidence="3">
    <location>
        <begin position="291"/>
        <end position="564"/>
    </location>
</feature>
<dbReference type="AlphaFoldDB" id="A0A830H608"/>
<feature type="region of interest" description="Disordered" evidence="1">
    <location>
        <begin position="42"/>
        <end position="115"/>
    </location>
</feature>
<keyword evidence="2" id="KW-1133">Transmembrane helix</keyword>
<evidence type="ECO:0000259" key="3">
    <source>
        <dbReference type="Pfam" id="PF13088"/>
    </source>
</evidence>
<dbReference type="Proteomes" id="UP000660262">
    <property type="component" value="Unassembled WGS sequence"/>
</dbReference>
<dbReference type="CDD" id="cd15482">
    <property type="entry name" value="Sialidase_non-viral"/>
    <property type="match status" value="1"/>
</dbReference>
<dbReference type="InterPro" id="IPR036278">
    <property type="entry name" value="Sialidase_sf"/>
</dbReference>
<reference evidence="4" key="1">
    <citation type="submission" date="2020-10" db="EMBL/GenBank/DDBJ databases">
        <title>Unveiling of a novel bifunctional photoreceptor, Dualchrome1, isolated from a cosmopolitan green alga.</title>
        <authorList>
            <person name="Suzuki S."/>
            <person name="Kawachi M."/>
        </authorList>
    </citation>
    <scope>NUCLEOTIDE SEQUENCE</scope>
    <source>
        <strain evidence="4">NIES 2893</strain>
    </source>
</reference>
<keyword evidence="2" id="KW-0472">Membrane</keyword>
<feature type="region of interest" description="Disordered" evidence="1">
    <location>
        <begin position="227"/>
        <end position="247"/>
    </location>
</feature>
<feature type="compositionally biased region" description="Acidic residues" evidence="1">
    <location>
        <begin position="104"/>
        <end position="114"/>
    </location>
</feature>
<evidence type="ECO:0000313" key="4">
    <source>
        <dbReference type="EMBL" id="GHP02474.1"/>
    </source>
</evidence>
<comment type="caution">
    <text evidence="4">The sequence shown here is derived from an EMBL/GenBank/DDBJ whole genome shotgun (WGS) entry which is preliminary data.</text>
</comment>
<feature type="transmembrane region" description="Helical" evidence="2">
    <location>
        <begin position="20"/>
        <end position="37"/>
    </location>
</feature>
<evidence type="ECO:0000313" key="5">
    <source>
        <dbReference type="Proteomes" id="UP000660262"/>
    </source>
</evidence>
<dbReference type="Pfam" id="PF13088">
    <property type="entry name" value="BNR_2"/>
    <property type="match status" value="1"/>
</dbReference>
<dbReference type="InterPro" id="IPR011040">
    <property type="entry name" value="Sialidase"/>
</dbReference>
<evidence type="ECO:0000256" key="2">
    <source>
        <dbReference type="SAM" id="Phobius"/>
    </source>
</evidence>
<name>A0A830H608_9CHLO</name>
<dbReference type="SUPFAM" id="SSF50939">
    <property type="entry name" value="Sialidases"/>
    <property type="match status" value="1"/>
</dbReference>
<organism evidence="4 5">
    <name type="scientific">Pycnococcus provasolii</name>
    <dbReference type="NCBI Taxonomy" id="41880"/>
    <lineage>
        <taxon>Eukaryota</taxon>
        <taxon>Viridiplantae</taxon>
        <taxon>Chlorophyta</taxon>
        <taxon>Pseudoscourfieldiophyceae</taxon>
        <taxon>Pseudoscourfieldiales</taxon>
        <taxon>Pycnococcaceae</taxon>
        <taxon>Pycnococcus</taxon>
    </lineage>
</organism>
<feature type="compositionally biased region" description="Gly residues" evidence="1">
    <location>
        <begin position="227"/>
        <end position="238"/>
    </location>
</feature>
<dbReference type="Gene3D" id="2.120.10.10">
    <property type="match status" value="1"/>
</dbReference>
<gene>
    <name evidence="4" type="ORF">PPROV_000123100</name>
</gene>
<proteinExistence type="predicted"/>